<dbReference type="PROSITE" id="PS51387">
    <property type="entry name" value="FAD_PCMH"/>
    <property type="match status" value="1"/>
</dbReference>
<evidence type="ECO:0000313" key="8">
    <source>
        <dbReference type="Proteomes" id="UP001241758"/>
    </source>
</evidence>
<evidence type="ECO:0000256" key="3">
    <source>
        <dbReference type="ARBA" id="ARBA00022630"/>
    </source>
</evidence>
<comment type="similarity">
    <text evidence="2">Belongs to the oxygen-dependent FAD-linked oxidoreductase family.</text>
</comment>
<evidence type="ECO:0000313" key="7">
    <source>
        <dbReference type="EMBL" id="MDI6098893.1"/>
    </source>
</evidence>
<dbReference type="PANTHER" id="PTHR42973:SF39">
    <property type="entry name" value="FAD-BINDING PCMH-TYPE DOMAIN-CONTAINING PROTEIN"/>
    <property type="match status" value="1"/>
</dbReference>
<dbReference type="InterPro" id="IPR006093">
    <property type="entry name" value="Oxy_OxRdtase_FAD_BS"/>
</dbReference>
<dbReference type="Gene3D" id="3.30.465.10">
    <property type="match status" value="1"/>
</dbReference>
<dbReference type="Gene3D" id="3.40.462.20">
    <property type="match status" value="1"/>
</dbReference>
<dbReference type="EMBL" id="JASCTH010000005">
    <property type="protein sequence ID" value="MDI6098893.1"/>
    <property type="molecule type" value="Genomic_DNA"/>
</dbReference>
<evidence type="ECO:0000256" key="4">
    <source>
        <dbReference type="ARBA" id="ARBA00022827"/>
    </source>
</evidence>
<dbReference type="InterPro" id="IPR016169">
    <property type="entry name" value="FAD-bd_PCMH_sub2"/>
</dbReference>
<dbReference type="InterPro" id="IPR016167">
    <property type="entry name" value="FAD-bd_PCMH_sub1"/>
</dbReference>
<dbReference type="Gene3D" id="3.30.43.10">
    <property type="entry name" value="Uridine Diphospho-n-acetylenolpyruvylglucosamine Reductase, domain 2"/>
    <property type="match status" value="1"/>
</dbReference>
<dbReference type="InterPro" id="IPR050416">
    <property type="entry name" value="FAD-linked_Oxidoreductase"/>
</dbReference>
<comment type="caution">
    <text evidence="7">The sequence shown here is derived from an EMBL/GenBank/DDBJ whole genome shotgun (WGS) entry which is preliminary data.</text>
</comment>
<dbReference type="InterPro" id="IPR012951">
    <property type="entry name" value="BBE"/>
</dbReference>
<reference evidence="7 8" key="1">
    <citation type="submission" date="2023-05" db="EMBL/GenBank/DDBJ databases">
        <title>Actinoplanes sp. NEAU-A12 genome sequencing.</title>
        <authorList>
            <person name="Wang Z.-S."/>
        </authorList>
    </citation>
    <scope>NUCLEOTIDE SEQUENCE [LARGE SCALE GENOMIC DNA]</scope>
    <source>
        <strain evidence="7 8">NEAU-A12</strain>
    </source>
</reference>
<sequence length="461" mass="47825">MSATSAATDATAIRLLRQRLGARLVTAGDDEFAVARQVWNAAVTRRPAVIARCADTDEVSLAVRAARDAGLPLSVRAGGHDWAGRALRDGGLVVDLTLMRGTHADTAARTVSVQGGATAADLLAATTPHGMATATGVVSSVGMAGLTTVGGYGGLIGRHGLALDNLLDADVVLADGATVTAGPDHDSELWWALRGGGGNFGVVTRLRYRLHALPVVLAGMLMFPFGEAAAVLSGYAEVVADAPDELTVMCGFLPGPDGRALPFVCPFWSGTDLAAGDRAVARLRALGHPIVDQVGPMPYPAALAMFDGNISDRNHYLLRSRWFPEMSADAVDALVAGAGAVTSPYSALIVNRFHGAAARIEPGATAFAMRSPHQVAEVIAVWPPGESPQRHRAWADSVVTALDPIALPGGYPNLLGPEEDDRARASYGANLDRLLAAKRAYDPGNVFASAVPALLEETALS</sequence>
<accession>A0ABT6WGN6</accession>
<dbReference type="RefSeq" id="WP_282758792.1">
    <property type="nucleotide sequence ID" value="NZ_JASCTH010000005.1"/>
</dbReference>
<keyword evidence="4" id="KW-0274">FAD</keyword>
<dbReference type="SUPFAM" id="SSF56176">
    <property type="entry name" value="FAD-binding/transporter-associated domain-like"/>
    <property type="match status" value="1"/>
</dbReference>
<dbReference type="InterPro" id="IPR016166">
    <property type="entry name" value="FAD-bd_PCMH"/>
</dbReference>
<dbReference type="PANTHER" id="PTHR42973">
    <property type="entry name" value="BINDING OXIDOREDUCTASE, PUTATIVE (AFU_ORTHOLOGUE AFUA_1G17690)-RELATED"/>
    <property type="match status" value="1"/>
</dbReference>
<proteinExistence type="inferred from homology"/>
<comment type="cofactor">
    <cofactor evidence="1">
        <name>FAD</name>
        <dbReference type="ChEBI" id="CHEBI:57692"/>
    </cofactor>
</comment>
<dbReference type="Pfam" id="PF01565">
    <property type="entry name" value="FAD_binding_4"/>
    <property type="match status" value="1"/>
</dbReference>
<name>A0ABT6WGN6_9ACTN</name>
<dbReference type="InterPro" id="IPR006094">
    <property type="entry name" value="Oxid_FAD_bind_N"/>
</dbReference>
<organism evidence="7 8">
    <name type="scientific">Actinoplanes sandaracinus</name>
    <dbReference type="NCBI Taxonomy" id="3045177"/>
    <lineage>
        <taxon>Bacteria</taxon>
        <taxon>Bacillati</taxon>
        <taxon>Actinomycetota</taxon>
        <taxon>Actinomycetes</taxon>
        <taxon>Micromonosporales</taxon>
        <taxon>Micromonosporaceae</taxon>
        <taxon>Actinoplanes</taxon>
    </lineage>
</organism>
<keyword evidence="5" id="KW-0560">Oxidoreductase</keyword>
<evidence type="ECO:0000259" key="6">
    <source>
        <dbReference type="PROSITE" id="PS51387"/>
    </source>
</evidence>
<protein>
    <submittedName>
        <fullName evidence="7">FAD-binding oxidoreductase</fullName>
    </submittedName>
</protein>
<keyword evidence="8" id="KW-1185">Reference proteome</keyword>
<gene>
    <name evidence="7" type="ORF">QLQ12_09805</name>
</gene>
<evidence type="ECO:0000256" key="5">
    <source>
        <dbReference type="ARBA" id="ARBA00023002"/>
    </source>
</evidence>
<dbReference type="InterPro" id="IPR036318">
    <property type="entry name" value="FAD-bd_PCMH-like_sf"/>
</dbReference>
<feature type="domain" description="FAD-binding PCMH-type" evidence="6">
    <location>
        <begin position="43"/>
        <end position="213"/>
    </location>
</feature>
<dbReference type="PROSITE" id="PS00862">
    <property type="entry name" value="OX2_COVAL_FAD"/>
    <property type="match status" value="1"/>
</dbReference>
<keyword evidence="3" id="KW-0285">Flavoprotein</keyword>
<dbReference type="Proteomes" id="UP001241758">
    <property type="component" value="Unassembled WGS sequence"/>
</dbReference>
<evidence type="ECO:0000256" key="2">
    <source>
        <dbReference type="ARBA" id="ARBA00005466"/>
    </source>
</evidence>
<evidence type="ECO:0000256" key="1">
    <source>
        <dbReference type="ARBA" id="ARBA00001974"/>
    </source>
</evidence>
<dbReference type="Pfam" id="PF08031">
    <property type="entry name" value="BBE"/>
    <property type="match status" value="1"/>
</dbReference>